<evidence type="ECO:0000256" key="2">
    <source>
        <dbReference type="ARBA" id="ARBA00023121"/>
    </source>
</evidence>
<dbReference type="SUPFAM" id="SSF82549">
    <property type="entry name" value="DAK1/DegV-like"/>
    <property type="match status" value="1"/>
</dbReference>
<dbReference type="Pfam" id="PF02645">
    <property type="entry name" value="DegV"/>
    <property type="match status" value="1"/>
</dbReference>
<dbReference type="EMBL" id="WSRR01000001">
    <property type="protein sequence ID" value="MVX59986.1"/>
    <property type="molecule type" value="Genomic_DNA"/>
</dbReference>
<dbReference type="PROSITE" id="PS51482">
    <property type="entry name" value="DEGV"/>
    <property type="match status" value="1"/>
</dbReference>
<comment type="function">
    <text evidence="1">May bind long-chain fatty acids, such as palmitate, and may play a role in lipid transport or fatty acid metabolism.</text>
</comment>
<proteinExistence type="predicted"/>
<dbReference type="PANTHER" id="PTHR33434">
    <property type="entry name" value="DEGV DOMAIN-CONTAINING PROTEIN DR_1986-RELATED"/>
    <property type="match status" value="1"/>
</dbReference>
<reference evidence="3 4" key="1">
    <citation type="submission" date="2019-12" db="EMBL/GenBank/DDBJ databases">
        <title>Microbes associate with the intestines of laboratory mice.</title>
        <authorList>
            <person name="Navarre W."/>
            <person name="Wong E."/>
        </authorList>
    </citation>
    <scope>NUCLEOTIDE SEQUENCE [LARGE SCALE GENOMIC DNA]</scope>
    <source>
        <strain evidence="3 4">NM66_B29</strain>
    </source>
</reference>
<evidence type="ECO:0000313" key="3">
    <source>
        <dbReference type="EMBL" id="MVX59986.1"/>
    </source>
</evidence>
<dbReference type="Gene3D" id="3.40.50.10170">
    <property type="match status" value="1"/>
</dbReference>
<dbReference type="Proteomes" id="UP000463388">
    <property type="component" value="Unassembled WGS sequence"/>
</dbReference>
<name>A0A6N8JM75_9ACTN</name>
<keyword evidence="4" id="KW-1185">Reference proteome</keyword>
<dbReference type="PANTHER" id="PTHR33434:SF3">
    <property type="entry name" value="DEGV DOMAIN-CONTAINING PROTEIN YITS"/>
    <property type="match status" value="1"/>
</dbReference>
<comment type="caution">
    <text evidence="3">The sequence shown here is derived from an EMBL/GenBank/DDBJ whole genome shotgun (WGS) entry which is preliminary data.</text>
</comment>
<keyword evidence="2" id="KW-0446">Lipid-binding</keyword>
<dbReference type="OrthoDB" id="9760324at2"/>
<organism evidence="3 4">
    <name type="scientific">Adlercreutzia mucosicola</name>
    <dbReference type="NCBI Taxonomy" id="580026"/>
    <lineage>
        <taxon>Bacteria</taxon>
        <taxon>Bacillati</taxon>
        <taxon>Actinomycetota</taxon>
        <taxon>Coriobacteriia</taxon>
        <taxon>Eggerthellales</taxon>
        <taxon>Eggerthellaceae</taxon>
        <taxon>Adlercreutzia</taxon>
    </lineage>
</organism>
<evidence type="ECO:0000313" key="4">
    <source>
        <dbReference type="Proteomes" id="UP000463388"/>
    </source>
</evidence>
<dbReference type="NCBIfam" id="TIGR00762">
    <property type="entry name" value="DegV"/>
    <property type="match status" value="1"/>
</dbReference>
<dbReference type="InterPro" id="IPR003797">
    <property type="entry name" value="DegV"/>
</dbReference>
<protein>
    <submittedName>
        <fullName evidence="3">DegV family EDD domain-containing protein</fullName>
    </submittedName>
</protein>
<accession>A0A6N8JM75</accession>
<dbReference type="AlphaFoldDB" id="A0A6N8JM75"/>
<gene>
    <name evidence="3" type="ORF">GKZ27_00640</name>
</gene>
<evidence type="ECO:0000256" key="1">
    <source>
        <dbReference type="ARBA" id="ARBA00003238"/>
    </source>
</evidence>
<dbReference type="InterPro" id="IPR050270">
    <property type="entry name" value="DegV_domain_contain"/>
</dbReference>
<sequence>MSFAIVTDSSSNLTEEMIDRFDLSILPLTFMVDGEEYRSYLKGEKTDLSQFYAMMREGKVITTSLPNLQESRETIEALLKDGRDVLYLGFSSGLSGTYQAIELLLAELAGLYPDRTVCSVDTLAASGGEGLLVYYAAKMRDEGATVEAVRDWVEDHKLHLAHWFTVDDLMFLFRGGRVSRTAAWAGTVLNIKPVMHVDDEGHLIPLEKVRGRKKSLKALVDHMEQTADAPVADQTVFITHGDCLEDAEYVADLVRERFGVTDIMINWVDPVIGAHSGPGTMALFFLASQR</sequence>
<dbReference type="InterPro" id="IPR043168">
    <property type="entry name" value="DegV_C"/>
</dbReference>
<dbReference type="GO" id="GO:0008289">
    <property type="term" value="F:lipid binding"/>
    <property type="evidence" value="ECO:0007669"/>
    <property type="project" value="UniProtKB-KW"/>
</dbReference>
<dbReference type="Gene3D" id="3.30.1180.10">
    <property type="match status" value="1"/>
</dbReference>
<dbReference type="RefSeq" id="WP_160344256.1">
    <property type="nucleotide sequence ID" value="NZ_WSRR01000001.1"/>
</dbReference>